<gene>
    <name evidence="2" type="ORF">DXN04_14230</name>
</gene>
<organism evidence="2 3">
    <name type="scientific">Chitinophaga silvisoli</name>
    <dbReference type="NCBI Taxonomy" id="2291814"/>
    <lineage>
        <taxon>Bacteria</taxon>
        <taxon>Pseudomonadati</taxon>
        <taxon>Bacteroidota</taxon>
        <taxon>Chitinophagia</taxon>
        <taxon>Chitinophagales</taxon>
        <taxon>Chitinophagaceae</taxon>
        <taxon>Chitinophaga</taxon>
    </lineage>
</organism>
<sequence>MLAGIMSWGQYVTLLGGAAVVYYGYVMVRFGKVLWKSGPPPTPSNKKRIWHIETQDEFGDNEQPPEVENILEPALSNSQQTAKPGFLFEPGPEERALDAMSLVVDNIEILLENAGHDFDKEKVFAEITQEIASAPVLHLPPYRSMLANVIIRKAVEIARLQLTLEEAEALIPTA</sequence>
<proteinExistence type="predicted"/>
<dbReference type="EMBL" id="QTJV01000004">
    <property type="protein sequence ID" value="RFM34434.1"/>
    <property type="molecule type" value="Genomic_DNA"/>
</dbReference>
<dbReference type="OrthoDB" id="9828210at2"/>
<feature type="transmembrane region" description="Helical" evidence="1">
    <location>
        <begin position="6"/>
        <end position="26"/>
    </location>
</feature>
<evidence type="ECO:0000256" key="1">
    <source>
        <dbReference type="SAM" id="Phobius"/>
    </source>
</evidence>
<comment type="caution">
    <text evidence="2">The sequence shown here is derived from an EMBL/GenBank/DDBJ whole genome shotgun (WGS) entry which is preliminary data.</text>
</comment>
<reference evidence="2 3" key="1">
    <citation type="submission" date="2018-08" db="EMBL/GenBank/DDBJ databases">
        <title>Chitinophaga sp. K20C18050901, a novel bacterium isolated from forest soil.</title>
        <authorList>
            <person name="Wang C."/>
        </authorList>
    </citation>
    <scope>NUCLEOTIDE SEQUENCE [LARGE SCALE GENOMIC DNA]</scope>
    <source>
        <strain evidence="2 3">K20C18050901</strain>
    </source>
</reference>
<evidence type="ECO:0000313" key="2">
    <source>
        <dbReference type="EMBL" id="RFM34434.1"/>
    </source>
</evidence>
<keyword evidence="3" id="KW-1185">Reference proteome</keyword>
<keyword evidence="1" id="KW-1133">Transmembrane helix</keyword>
<keyword evidence="1" id="KW-0812">Transmembrane</keyword>
<dbReference type="AlphaFoldDB" id="A0A3E1P2U4"/>
<name>A0A3E1P2U4_9BACT</name>
<accession>A0A3E1P2U4</accession>
<dbReference type="Proteomes" id="UP000261174">
    <property type="component" value="Unassembled WGS sequence"/>
</dbReference>
<dbReference type="RefSeq" id="WP_116854018.1">
    <property type="nucleotide sequence ID" value="NZ_QTJV01000004.1"/>
</dbReference>
<keyword evidence="1" id="KW-0472">Membrane</keyword>
<protein>
    <submittedName>
        <fullName evidence="2">Uncharacterized protein</fullName>
    </submittedName>
</protein>
<evidence type="ECO:0000313" key="3">
    <source>
        <dbReference type="Proteomes" id="UP000261174"/>
    </source>
</evidence>